<dbReference type="PROSITE" id="PS51677">
    <property type="entry name" value="NODB"/>
    <property type="match status" value="1"/>
</dbReference>
<dbReference type="AlphaFoldDB" id="A0A840ELI4"/>
<dbReference type="InterPro" id="IPR002509">
    <property type="entry name" value="NODB_dom"/>
</dbReference>
<protein>
    <submittedName>
        <fullName evidence="2">Peptidoglycan/xylan/chitin deacetylase (PgdA/CDA1 family)</fullName>
    </submittedName>
</protein>
<dbReference type="GO" id="GO:0016810">
    <property type="term" value="F:hydrolase activity, acting on carbon-nitrogen (but not peptide) bonds"/>
    <property type="evidence" value="ECO:0007669"/>
    <property type="project" value="InterPro"/>
</dbReference>
<name>A0A840ELI4_9FLAO</name>
<comment type="caution">
    <text evidence="2">The sequence shown here is derived from an EMBL/GenBank/DDBJ whole genome shotgun (WGS) entry which is preliminary data.</text>
</comment>
<reference evidence="2 3" key="1">
    <citation type="submission" date="2020-08" db="EMBL/GenBank/DDBJ databases">
        <title>Genomic Encyclopedia of Type Strains, Phase IV (KMG-IV): sequencing the most valuable type-strain genomes for metagenomic binning, comparative biology and taxonomic classification.</title>
        <authorList>
            <person name="Goeker M."/>
        </authorList>
    </citation>
    <scope>NUCLEOTIDE SEQUENCE [LARGE SCALE GENOMIC DNA]</scope>
    <source>
        <strain evidence="2 3">DSM 29568</strain>
    </source>
</reference>
<dbReference type="EMBL" id="JACIFO010000001">
    <property type="protein sequence ID" value="MBB4117985.1"/>
    <property type="molecule type" value="Genomic_DNA"/>
</dbReference>
<evidence type="ECO:0000313" key="3">
    <source>
        <dbReference type="Proteomes" id="UP000553034"/>
    </source>
</evidence>
<feature type="domain" description="NodB homology" evidence="1">
    <location>
        <begin position="33"/>
        <end position="210"/>
    </location>
</feature>
<dbReference type="Gene3D" id="3.20.20.370">
    <property type="entry name" value="Glycoside hydrolase/deacetylase"/>
    <property type="match status" value="1"/>
</dbReference>
<evidence type="ECO:0000313" key="2">
    <source>
        <dbReference type="EMBL" id="MBB4117985.1"/>
    </source>
</evidence>
<dbReference type="Pfam" id="PF01522">
    <property type="entry name" value="Polysacc_deac_1"/>
    <property type="match status" value="1"/>
</dbReference>
<dbReference type="RefSeq" id="WP_343066406.1">
    <property type="nucleotide sequence ID" value="NZ_JACIFO010000001.1"/>
</dbReference>
<proteinExistence type="predicted"/>
<organism evidence="2 3">
    <name type="scientific">Mesonia hippocampi</name>
    <dbReference type="NCBI Taxonomy" id="1628250"/>
    <lineage>
        <taxon>Bacteria</taxon>
        <taxon>Pseudomonadati</taxon>
        <taxon>Bacteroidota</taxon>
        <taxon>Flavobacteriia</taxon>
        <taxon>Flavobacteriales</taxon>
        <taxon>Flavobacteriaceae</taxon>
        <taxon>Mesonia</taxon>
    </lineage>
</organism>
<gene>
    <name evidence="2" type="ORF">GGR32_000257</name>
</gene>
<dbReference type="InterPro" id="IPR011330">
    <property type="entry name" value="Glyco_hydro/deAcase_b/a-brl"/>
</dbReference>
<dbReference type="GO" id="GO:0005975">
    <property type="term" value="P:carbohydrate metabolic process"/>
    <property type="evidence" value="ECO:0007669"/>
    <property type="project" value="InterPro"/>
</dbReference>
<dbReference type="InterPro" id="IPR050248">
    <property type="entry name" value="Polysacc_deacetylase_ArnD"/>
</dbReference>
<dbReference type="Proteomes" id="UP000553034">
    <property type="component" value="Unassembled WGS sequence"/>
</dbReference>
<sequence length="219" mass="24990">MGLLWLGFTAWGAFDIRLGYFISVIYKKKTKCKKIAITFDDGPTEYTPEVLALLKQYNAKATFFCIGKQLEKHPVYAKQIIAQGHQLGNHSYSHTSKFGFFSAKQIEEELKKTTAIIEKISGNKNYYFRPPFGVTNPHIAQAVKKTGLKVIGWNIRSLDTVIEDETKILNRIVKKIKPGGIILLHDTSEKTVRVLEQLLPILQEQKYQLQDLDKFLADD</sequence>
<keyword evidence="3" id="KW-1185">Reference proteome</keyword>
<dbReference type="SUPFAM" id="SSF88713">
    <property type="entry name" value="Glycoside hydrolase/deacetylase"/>
    <property type="match status" value="1"/>
</dbReference>
<accession>A0A840ELI4</accession>
<dbReference type="PANTHER" id="PTHR10587">
    <property type="entry name" value="GLYCOSYL TRANSFERASE-RELATED"/>
    <property type="match status" value="1"/>
</dbReference>
<dbReference type="CDD" id="cd10917">
    <property type="entry name" value="CE4_NodB_like_6s_7s"/>
    <property type="match status" value="1"/>
</dbReference>
<evidence type="ECO:0000259" key="1">
    <source>
        <dbReference type="PROSITE" id="PS51677"/>
    </source>
</evidence>